<gene>
    <name evidence="2" type="ORF">SAMN06295879_2092</name>
</gene>
<accession>A0A1T4Y2F7</accession>
<feature type="domain" description="KTSC" evidence="1">
    <location>
        <begin position="9"/>
        <end position="66"/>
    </location>
</feature>
<evidence type="ECO:0000259" key="1">
    <source>
        <dbReference type="Pfam" id="PF13619"/>
    </source>
</evidence>
<proteinExistence type="predicted"/>
<evidence type="ECO:0000313" key="2">
    <source>
        <dbReference type="EMBL" id="SKA95803.1"/>
    </source>
</evidence>
<reference evidence="3" key="1">
    <citation type="submission" date="2017-02" db="EMBL/GenBank/DDBJ databases">
        <authorList>
            <person name="Varghese N."/>
            <person name="Submissions S."/>
        </authorList>
    </citation>
    <scope>NUCLEOTIDE SEQUENCE [LARGE SCALE GENOMIC DNA]</scope>
    <source>
        <strain evidence="3">VKM Ac-2052</strain>
    </source>
</reference>
<protein>
    <submittedName>
        <fullName evidence="2">KTSC domain-containing protein</fullName>
    </submittedName>
</protein>
<dbReference type="Pfam" id="PF13619">
    <property type="entry name" value="KTSC"/>
    <property type="match status" value="1"/>
</dbReference>
<dbReference type="RefSeq" id="WP_078714352.1">
    <property type="nucleotide sequence ID" value="NZ_FUYG01000005.1"/>
</dbReference>
<evidence type="ECO:0000313" key="3">
    <source>
        <dbReference type="Proteomes" id="UP000189735"/>
    </source>
</evidence>
<name>A0A1T4Y2F7_9MICO</name>
<dbReference type="EMBL" id="FUYG01000005">
    <property type="protein sequence ID" value="SKA95803.1"/>
    <property type="molecule type" value="Genomic_DNA"/>
</dbReference>
<dbReference type="AlphaFoldDB" id="A0A1T4Y2F7"/>
<organism evidence="2 3">
    <name type="scientific">Agreia bicolorata</name>
    <dbReference type="NCBI Taxonomy" id="110935"/>
    <lineage>
        <taxon>Bacteria</taxon>
        <taxon>Bacillati</taxon>
        <taxon>Actinomycetota</taxon>
        <taxon>Actinomycetes</taxon>
        <taxon>Micrococcales</taxon>
        <taxon>Microbacteriaceae</taxon>
        <taxon>Agreia</taxon>
    </lineage>
</organism>
<sequence>MNRTPVPGSNLAAIGYDTTTLTLEAEFRHGGIYQYFDVPVEVYTGLMSAANTGQSVGSYFDQYVKKAGYRYRQIH</sequence>
<dbReference type="Proteomes" id="UP000189735">
    <property type="component" value="Unassembled WGS sequence"/>
</dbReference>
<dbReference type="InterPro" id="IPR025309">
    <property type="entry name" value="KTSC_dom"/>
</dbReference>